<keyword evidence="1" id="KW-0175">Coiled coil</keyword>
<organism evidence="3 4">
    <name type="scientific">Pleurodeles waltl</name>
    <name type="common">Iberian ribbed newt</name>
    <dbReference type="NCBI Taxonomy" id="8319"/>
    <lineage>
        <taxon>Eukaryota</taxon>
        <taxon>Metazoa</taxon>
        <taxon>Chordata</taxon>
        <taxon>Craniata</taxon>
        <taxon>Vertebrata</taxon>
        <taxon>Euteleostomi</taxon>
        <taxon>Amphibia</taxon>
        <taxon>Batrachia</taxon>
        <taxon>Caudata</taxon>
        <taxon>Salamandroidea</taxon>
        <taxon>Salamandridae</taxon>
        <taxon>Pleurodelinae</taxon>
        <taxon>Pleurodeles</taxon>
    </lineage>
</organism>
<feature type="region of interest" description="Disordered" evidence="2">
    <location>
        <begin position="54"/>
        <end position="86"/>
    </location>
</feature>
<proteinExistence type="predicted"/>
<comment type="caution">
    <text evidence="3">The sequence shown here is derived from an EMBL/GenBank/DDBJ whole genome shotgun (WGS) entry which is preliminary data.</text>
</comment>
<dbReference type="Proteomes" id="UP001066276">
    <property type="component" value="Chromosome 9"/>
</dbReference>
<protein>
    <submittedName>
        <fullName evidence="3">Uncharacterized protein</fullName>
    </submittedName>
</protein>
<name>A0AAV7N6P8_PLEWA</name>
<keyword evidence="4" id="KW-1185">Reference proteome</keyword>
<feature type="coiled-coil region" evidence="1">
    <location>
        <begin position="236"/>
        <end position="263"/>
    </location>
</feature>
<feature type="region of interest" description="Disordered" evidence="2">
    <location>
        <begin position="112"/>
        <end position="141"/>
    </location>
</feature>
<gene>
    <name evidence="3" type="ORF">NDU88_008513</name>
</gene>
<dbReference type="EMBL" id="JANPWB010000013">
    <property type="protein sequence ID" value="KAJ1111176.1"/>
    <property type="molecule type" value="Genomic_DNA"/>
</dbReference>
<sequence>MPATPWPQEDGGLLAPRYPAPSIDFIPQHRCPDPPLPPSLLLIGRRQHLVASSLVSRRGAGSRDTNTAGQAGWGGGGRRTEGQEATAGHQPTELLLPGNFHPLQDFVSVTQTRAGSHGGDPPMLQHPSRGQRTMSRGGVSLPSTPIATFARFSIPKRRCVVTPLCLPAVTPAMVPLSVNQCGSRVNPLHPPGVKRRTVSLETMAAHHQNQQRALVMQQKEYCRYHQGWQRPLYGSVAEKEEYRHELRQLLKRQMNEKWALQRQTMVSQAKESEVAIDADRSAMVQELENERTRALFLNKYRDENKKLMELKWKESRLVKSLEKLKEQELLQYNPINWSGTLK</sequence>
<dbReference type="AlphaFoldDB" id="A0AAV7N6P8"/>
<evidence type="ECO:0000313" key="4">
    <source>
        <dbReference type="Proteomes" id="UP001066276"/>
    </source>
</evidence>
<evidence type="ECO:0000256" key="1">
    <source>
        <dbReference type="SAM" id="Coils"/>
    </source>
</evidence>
<evidence type="ECO:0000256" key="2">
    <source>
        <dbReference type="SAM" id="MobiDB-lite"/>
    </source>
</evidence>
<evidence type="ECO:0000313" key="3">
    <source>
        <dbReference type="EMBL" id="KAJ1111176.1"/>
    </source>
</evidence>
<reference evidence="3" key="1">
    <citation type="journal article" date="2022" name="bioRxiv">
        <title>Sequencing and chromosome-scale assembly of the giantPleurodeles waltlgenome.</title>
        <authorList>
            <person name="Brown T."/>
            <person name="Elewa A."/>
            <person name="Iarovenko S."/>
            <person name="Subramanian E."/>
            <person name="Araus A.J."/>
            <person name="Petzold A."/>
            <person name="Susuki M."/>
            <person name="Suzuki K.-i.T."/>
            <person name="Hayashi T."/>
            <person name="Toyoda A."/>
            <person name="Oliveira C."/>
            <person name="Osipova E."/>
            <person name="Leigh N.D."/>
            <person name="Simon A."/>
            <person name="Yun M.H."/>
        </authorList>
    </citation>
    <scope>NUCLEOTIDE SEQUENCE</scope>
    <source>
        <strain evidence="3">20211129_DDA</strain>
        <tissue evidence="3">Liver</tissue>
    </source>
</reference>
<accession>A0AAV7N6P8</accession>